<reference evidence="2" key="2">
    <citation type="submission" date="2021-02" db="EMBL/GenBank/DDBJ databases">
        <authorList>
            <person name="Kimball J.A."/>
            <person name="Haas M.W."/>
            <person name="Macchietto M."/>
            <person name="Kono T."/>
            <person name="Duquette J."/>
            <person name="Shao M."/>
        </authorList>
    </citation>
    <scope>NUCLEOTIDE SEQUENCE</scope>
    <source>
        <tissue evidence="2">Fresh leaf tissue</tissue>
    </source>
</reference>
<evidence type="ECO:0000313" key="3">
    <source>
        <dbReference type="Proteomes" id="UP000729402"/>
    </source>
</evidence>
<gene>
    <name evidence="2" type="ORF">GUJ93_ZPchr0004g39441</name>
</gene>
<dbReference type="EMBL" id="JAAALK010000285">
    <property type="protein sequence ID" value="KAG8064954.1"/>
    <property type="molecule type" value="Genomic_DNA"/>
</dbReference>
<organism evidence="2 3">
    <name type="scientific">Zizania palustris</name>
    <name type="common">Northern wild rice</name>
    <dbReference type="NCBI Taxonomy" id="103762"/>
    <lineage>
        <taxon>Eukaryota</taxon>
        <taxon>Viridiplantae</taxon>
        <taxon>Streptophyta</taxon>
        <taxon>Embryophyta</taxon>
        <taxon>Tracheophyta</taxon>
        <taxon>Spermatophyta</taxon>
        <taxon>Magnoliopsida</taxon>
        <taxon>Liliopsida</taxon>
        <taxon>Poales</taxon>
        <taxon>Poaceae</taxon>
        <taxon>BOP clade</taxon>
        <taxon>Oryzoideae</taxon>
        <taxon>Oryzeae</taxon>
        <taxon>Zizaniinae</taxon>
        <taxon>Zizania</taxon>
    </lineage>
</organism>
<feature type="compositionally biased region" description="Polar residues" evidence="1">
    <location>
        <begin position="79"/>
        <end position="100"/>
    </location>
</feature>
<protein>
    <submittedName>
        <fullName evidence="2">Uncharacterized protein</fullName>
    </submittedName>
</protein>
<sequence>MAHRKQKRDTSGRFHALTPTNSSSGNSSASGNDTSSNTKMFPIVPSHRCEPFARRVMIIIDSSGESDDGDNQRRYQVPASGSGTKRQQAAPIPSTSKRLR</sequence>
<feature type="region of interest" description="Disordered" evidence="1">
    <location>
        <begin position="1"/>
        <end position="48"/>
    </location>
</feature>
<feature type="compositionally biased region" description="Low complexity" evidence="1">
    <location>
        <begin position="18"/>
        <end position="38"/>
    </location>
</feature>
<dbReference type="Proteomes" id="UP000729402">
    <property type="component" value="Unassembled WGS sequence"/>
</dbReference>
<feature type="region of interest" description="Disordered" evidence="1">
    <location>
        <begin position="60"/>
        <end position="100"/>
    </location>
</feature>
<evidence type="ECO:0000313" key="2">
    <source>
        <dbReference type="EMBL" id="KAG8064954.1"/>
    </source>
</evidence>
<name>A0A8J5VYS9_ZIZPA</name>
<dbReference type="AlphaFoldDB" id="A0A8J5VYS9"/>
<proteinExistence type="predicted"/>
<keyword evidence="3" id="KW-1185">Reference proteome</keyword>
<accession>A0A8J5VYS9</accession>
<comment type="caution">
    <text evidence="2">The sequence shown here is derived from an EMBL/GenBank/DDBJ whole genome shotgun (WGS) entry which is preliminary data.</text>
</comment>
<evidence type="ECO:0000256" key="1">
    <source>
        <dbReference type="SAM" id="MobiDB-lite"/>
    </source>
</evidence>
<reference evidence="2" key="1">
    <citation type="journal article" date="2021" name="bioRxiv">
        <title>Whole Genome Assembly and Annotation of Northern Wild Rice, Zizania palustris L., Supports a Whole Genome Duplication in the Zizania Genus.</title>
        <authorList>
            <person name="Haas M."/>
            <person name="Kono T."/>
            <person name="Macchietto M."/>
            <person name="Millas R."/>
            <person name="McGilp L."/>
            <person name="Shao M."/>
            <person name="Duquette J."/>
            <person name="Hirsch C.N."/>
            <person name="Kimball J."/>
        </authorList>
    </citation>
    <scope>NUCLEOTIDE SEQUENCE</scope>
    <source>
        <tissue evidence="2">Fresh leaf tissue</tissue>
    </source>
</reference>